<dbReference type="Pfam" id="PF00004">
    <property type="entry name" value="AAA"/>
    <property type="match status" value="1"/>
</dbReference>
<evidence type="ECO:0000313" key="9">
    <source>
        <dbReference type="EMBL" id="KAK7544080.1"/>
    </source>
</evidence>
<feature type="region of interest" description="Disordered" evidence="7">
    <location>
        <begin position="353"/>
        <end position="383"/>
    </location>
</feature>
<reference evidence="9 10" key="1">
    <citation type="submission" date="2024-04" db="EMBL/GenBank/DDBJ databases">
        <title>Phyllosticta paracitricarpa is synonymous to the EU quarantine fungus P. citricarpa based on phylogenomic analyses.</title>
        <authorList>
            <consortium name="Lawrence Berkeley National Laboratory"/>
            <person name="Van ingen-buijs V.A."/>
            <person name="Van westerhoven A.C."/>
            <person name="Haridas S."/>
            <person name="Skiadas P."/>
            <person name="Martin F."/>
            <person name="Groenewald J.Z."/>
            <person name="Crous P.W."/>
            <person name="Seidl M.F."/>
        </authorList>
    </citation>
    <scope>NUCLEOTIDE SEQUENCE [LARGE SCALE GENOMIC DNA]</scope>
    <source>
        <strain evidence="9 10">CPC 17464</strain>
    </source>
</reference>
<evidence type="ECO:0000256" key="3">
    <source>
        <dbReference type="ARBA" id="ARBA00022787"/>
    </source>
</evidence>
<proteinExistence type="predicted"/>
<dbReference type="GeneID" id="92031486"/>
<dbReference type="EMBL" id="JBBPEH010000001">
    <property type="protein sequence ID" value="KAK7544080.1"/>
    <property type="molecule type" value="Genomic_DNA"/>
</dbReference>
<keyword evidence="5" id="KW-0496">Mitochondrion</keyword>
<dbReference type="Pfam" id="PF24581">
    <property type="entry name" value="DUF7608"/>
    <property type="match status" value="1"/>
</dbReference>
<dbReference type="SMART" id="SM00382">
    <property type="entry name" value="AAA"/>
    <property type="match status" value="1"/>
</dbReference>
<dbReference type="SUPFAM" id="SSF52540">
    <property type="entry name" value="P-loop containing nucleoside triphosphate hydrolases"/>
    <property type="match status" value="1"/>
</dbReference>
<dbReference type="Pfam" id="PF17862">
    <property type="entry name" value="AAA_lid_3"/>
    <property type="match status" value="1"/>
</dbReference>
<dbReference type="InterPro" id="IPR003959">
    <property type="entry name" value="ATPase_AAA_core"/>
</dbReference>
<keyword evidence="2" id="KW-0547">Nucleotide-binding</keyword>
<dbReference type="Proteomes" id="UP001360953">
    <property type="component" value="Unassembled WGS sequence"/>
</dbReference>
<evidence type="ECO:0000256" key="2">
    <source>
        <dbReference type="ARBA" id="ARBA00022741"/>
    </source>
</evidence>
<evidence type="ECO:0000256" key="7">
    <source>
        <dbReference type="SAM" id="MobiDB-lite"/>
    </source>
</evidence>
<keyword evidence="3" id="KW-1000">Mitochondrion outer membrane</keyword>
<keyword evidence="4" id="KW-0067">ATP-binding</keyword>
<evidence type="ECO:0000256" key="6">
    <source>
        <dbReference type="SAM" id="Coils"/>
    </source>
</evidence>
<keyword evidence="3" id="KW-0472">Membrane</keyword>
<comment type="subcellular location">
    <subcellularLocation>
        <location evidence="1">Mitochondrion outer membrane</location>
        <topology evidence="1">Single-pass membrane protein</topology>
    </subcellularLocation>
</comment>
<keyword evidence="10" id="KW-1185">Reference proteome</keyword>
<dbReference type="PANTHER" id="PTHR45644:SF56">
    <property type="entry name" value="AAA ATPASE, PUTATIVE (AFU_ORTHOLOGUE AFUA_2G12920)-RELATED"/>
    <property type="match status" value="1"/>
</dbReference>
<dbReference type="PANTHER" id="PTHR45644">
    <property type="entry name" value="AAA ATPASE, PUTATIVE (AFU_ORTHOLOGUE AFUA_2G12920)-RELATED-RELATED"/>
    <property type="match status" value="1"/>
</dbReference>
<feature type="region of interest" description="Disordered" evidence="7">
    <location>
        <begin position="26"/>
        <end position="80"/>
    </location>
</feature>
<feature type="compositionally biased region" description="Basic residues" evidence="7">
    <location>
        <begin position="26"/>
        <end position="37"/>
    </location>
</feature>
<accession>A0ABR1MB77</accession>
<sequence length="1146" mass="126814">MHAVTWRTVRCRPKFPAAFVAGQRRPLRNRPFHRTTRALKADDASKDSQGPESSAQASDPPPKDDNVAPTGDQNQPDPAPAVKLARGVEAAENNAEYLKAEIQAARKKIKRFSSQLSKVNGVNQASGIPPVHIPPWFLRLNVALHDEAKPGAPSDGKPKIEGSLCINGISEEEEELLRLALPMPPKLWDALETTAKEKQDQKENVTNAAAFYSGFLQLINKYYRDAEGAKTENGSGPAKWKLKEDLGVHFSLYLETLTAMAGSLHAKHPENANSFPAAKSNLVLHCPVDGGIPQLEDLVQDISNKLQADLVTLGPQDIAELVGEYVGEGSDLASQSLRYLGYQTHRSQFENIAEEEEFEEPEEEEGEESQEHTHPVPRPRGNGKRQAFIIQGFPARASFSDLFKAIDGRRPNGPMPGEMLGTGIGVNRPSSPQWDEIKLDASLKALLDAPSTKRTRLQDQTLKSTNTGTESQNSQPAEVNTAQTEGEEEKLVLGQTKSFRLTLDKSLQNVPKIPGPERKRTVVLIKDYKELSTTQHGGHIIDRLTDIVRKRREDGEEIMIVGITSSTELFPEVSRAGVRRMQAENETDFARTIVVPLGPITIDSLASAVDRRNETFGEGLDLTKEEFLRVRDINVRHIFDMIGQLDPNALDPVYADESRRHDVYERSKDWYDNEGRAIELTGPHLNRRVLAFHEVHRLAQTIVGLLRATTRTQHASRLVVQLAILLLRLSDDVKLSWATNERLLESARLSFKTMNATPKSESQSTLDAVAKSADKTEKKLLPGIVDPKAIKTTFDDVHVPDETKDALKTLISLSMQRPDAFKYGVLANDKMPGLLLYGPPGTGKTLLAKAVAKESGATVLQISASEIYEMWVGESEKNVRAVFSLARKLSPCVVFIDEADSLFGTRAGGKHKAHQKDTLNQFLKEWDGMNDLSVFIMVATNRPFDMDDAVLRRLPRRVLVDLPTEKDREAILRIHLKGELLDEGLDLGDVAKRTPFYSGSDLKNLCVAAALNCVKEENVAAAEKKKQQEAEASPEPQSSPESQSSTPSTPPTPSSHPSQPTPPKEPQPSQPSPSLYPARRTLHARHFAAAFEEIGASISEDMASLVSIRKFDDQFGDNRRNKKKKSAWGFQTNAWEAGEEAVRVRK</sequence>
<feature type="compositionally biased region" description="Pro residues" evidence="7">
    <location>
        <begin position="1048"/>
        <end position="1071"/>
    </location>
</feature>
<protein>
    <submittedName>
        <fullName evidence="9">ATPase family AAA domain-containing protein 1-A</fullName>
    </submittedName>
</protein>
<evidence type="ECO:0000256" key="4">
    <source>
        <dbReference type="ARBA" id="ARBA00022840"/>
    </source>
</evidence>
<name>A0ABR1MB77_9PEZI</name>
<dbReference type="InterPro" id="IPR003960">
    <property type="entry name" value="ATPase_AAA_CS"/>
</dbReference>
<feature type="region of interest" description="Disordered" evidence="7">
    <location>
        <begin position="450"/>
        <end position="489"/>
    </location>
</feature>
<feature type="compositionally biased region" description="Acidic residues" evidence="7">
    <location>
        <begin position="353"/>
        <end position="368"/>
    </location>
</feature>
<dbReference type="InterPro" id="IPR027417">
    <property type="entry name" value="P-loop_NTPase"/>
</dbReference>
<evidence type="ECO:0000259" key="8">
    <source>
        <dbReference type="SMART" id="SM00382"/>
    </source>
</evidence>
<dbReference type="Gene3D" id="3.40.50.300">
    <property type="entry name" value="P-loop containing nucleotide triphosphate hydrolases"/>
    <property type="match status" value="1"/>
</dbReference>
<feature type="coiled-coil region" evidence="6">
    <location>
        <begin position="88"/>
        <end position="115"/>
    </location>
</feature>
<feature type="compositionally biased region" description="Polar residues" evidence="7">
    <location>
        <begin position="458"/>
        <end position="484"/>
    </location>
</feature>
<feature type="region of interest" description="Disordered" evidence="7">
    <location>
        <begin position="1024"/>
        <end position="1081"/>
    </location>
</feature>
<dbReference type="InterPro" id="IPR041569">
    <property type="entry name" value="AAA_lid_3"/>
</dbReference>
<feature type="domain" description="AAA+ ATPase" evidence="8">
    <location>
        <begin position="830"/>
        <end position="964"/>
    </location>
</feature>
<feature type="compositionally biased region" description="Low complexity" evidence="7">
    <location>
        <begin position="1030"/>
        <end position="1047"/>
    </location>
</feature>
<evidence type="ECO:0000256" key="5">
    <source>
        <dbReference type="ARBA" id="ARBA00023128"/>
    </source>
</evidence>
<feature type="compositionally biased region" description="Polar residues" evidence="7">
    <location>
        <begin position="47"/>
        <end position="57"/>
    </location>
</feature>
<gene>
    <name evidence="9" type="ORF">J3D65DRAFT_608435</name>
</gene>
<dbReference type="RefSeq" id="XP_066659315.1">
    <property type="nucleotide sequence ID" value="XM_066798580.1"/>
</dbReference>
<evidence type="ECO:0000313" key="10">
    <source>
        <dbReference type="Proteomes" id="UP001360953"/>
    </source>
</evidence>
<organism evidence="9 10">
    <name type="scientific">Phyllosticta citribraziliensis</name>
    <dbReference type="NCBI Taxonomy" id="989973"/>
    <lineage>
        <taxon>Eukaryota</taxon>
        <taxon>Fungi</taxon>
        <taxon>Dikarya</taxon>
        <taxon>Ascomycota</taxon>
        <taxon>Pezizomycotina</taxon>
        <taxon>Dothideomycetes</taxon>
        <taxon>Dothideomycetes incertae sedis</taxon>
        <taxon>Botryosphaeriales</taxon>
        <taxon>Phyllostictaceae</taxon>
        <taxon>Phyllosticta</taxon>
    </lineage>
</organism>
<dbReference type="InterPro" id="IPR051701">
    <property type="entry name" value="Mito_OM_Translocase_MSP1"/>
</dbReference>
<dbReference type="PROSITE" id="PS00674">
    <property type="entry name" value="AAA"/>
    <property type="match status" value="1"/>
</dbReference>
<comment type="caution">
    <text evidence="9">The sequence shown here is derived from an EMBL/GenBank/DDBJ whole genome shotgun (WGS) entry which is preliminary data.</text>
</comment>
<keyword evidence="6" id="KW-0175">Coiled coil</keyword>
<dbReference type="InterPro" id="IPR056027">
    <property type="entry name" value="DUF7608"/>
</dbReference>
<dbReference type="Gene3D" id="1.10.8.60">
    <property type="match status" value="1"/>
</dbReference>
<dbReference type="InterPro" id="IPR003593">
    <property type="entry name" value="AAA+_ATPase"/>
</dbReference>
<evidence type="ECO:0000256" key="1">
    <source>
        <dbReference type="ARBA" id="ARBA00004572"/>
    </source>
</evidence>